<dbReference type="Proteomes" id="UP000215896">
    <property type="component" value="Unassembled WGS sequence"/>
</dbReference>
<dbReference type="SMART" id="SM00418">
    <property type="entry name" value="HTH_ARSR"/>
    <property type="match status" value="1"/>
</dbReference>
<reference evidence="5 6" key="1">
    <citation type="submission" date="2017-07" db="EMBL/GenBank/DDBJ databases">
        <title>Draft whole genome sequences of clinical Proprionibacteriaceae strains.</title>
        <authorList>
            <person name="Bernier A.-M."/>
            <person name="Bernard K."/>
            <person name="Domingo M.-C."/>
        </authorList>
    </citation>
    <scope>NUCLEOTIDE SEQUENCE [LARGE SCALE GENOMIC DNA]</scope>
    <source>
        <strain evidence="5 6">NML 030167</strain>
    </source>
</reference>
<comment type="caution">
    <text evidence="5">The sequence shown here is derived from an EMBL/GenBank/DDBJ whole genome shotgun (WGS) entry which is preliminary data.</text>
</comment>
<dbReference type="AlphaFoldDB" id="A0A255GNY6"/>
<dbReference type="InterPro" id="IPR036390">
    <property type="entry name" value="WH_DNA-bd_sf"/>
</dbReference>
<evidence type="ECO:0000313" key="6">
    <source>
        <dbReference type="Proteomes" id="UP000215896"/>
    </source>
</evidence>
<dbReference type="OrthoDB" id="9810923at2"/>
<dbReference type="EMBL" id="NMVO01000005">
    <property type="protein sequence ID" value="OYO16113.1"/>
    <property type="molecule type" value="Genomic_DNA"/>
</dbReference>
<keyword evidence="3" id="KW-0804">Transcription</keyword>
<organism evidence="5 6">
    <name type="scientific">Enemella evansiae</name>
    <dbReference type="NCBI Taxonomy" id="2016499"/>
    <lineage>
        <taxon>Bacteria</taxon>
        <taxon>Bacillati</taxon>
        <taxon>Actinomycetota</taxon>
        <taxon>Actinomycetes</taxon>
        <taxon>Propionibacteriales</taxon>
        <taxon>Propionibacteriaceae</taxon>
        <taxon>Enemella</taxon>
    </lineage>
</organism>
<dbReference type="PROSITE" id="PS50987">
    <property type="entry name" value="HTH_ARSR_2"/>
    <property type="match status" value="1"/>
</dbReference>
<keyword evidence="1" id="KW-0805">Transcription regulation</keyword>
<gene>
    <name evidence="5" type="ORF">CGZ94_05195</name>
</gene>
<dbReference type="NCBIfam" id="NF033788">
    <property type="entry name" value="HTH_metalloreg"/>
    <property type="match status" value="1"/>
</dbReference>
<evidence type="ECO:0000256" key="2">
    <source>
        <dbReference type="ARBA" id="ARBA00023125"/>
    </source>
</evidence>
<evidence type="ECO:0000256" key="3">
    <source>
        <dbReference type="ARBA" id="ARBA00023163"/>
    </source>
</evidence>
<name>A0A255GNY6_9ACTN</name>
<dbReference type="Gene3D" id="1.10.10.10">
    <property type="entry name" value="Winged helix-like DNA-binding domain superfamily/Winged helix DNA-binding domain"/>
    <property type="match status" value="1"/>
</dbReference>
<evidence type="ECO:0000313" key="5">
    <source>
        <dbReference type="EMBL" id="OYO16113.1"/>
    </source>
</evidence>
<dbReference type="GO" id="GO:0003677">
    <property type="term" value="F:DNA binding"/>
    <property type="evidence" value="ECO:0007669"/>
    <property type="project" value="UniProtKB-KW"/>
</dbReference>
<dbReference type="Pfam" id="PF01022">
    <property type="entry name" value="HTH_5"/>
    <property type="match status" value="1"/>
</dbReference>
<dbReference type="PANTHER" id="PTHR43132:SF8">
    <property type="entry name" value="HTH-TYPE TRANSCRIPTIONAL REGULATOR KMTR"/>
    <property type="match status" value="1"/>
</dbReference>
<accession>A0A4R6M2I0</accession>
<accession>A0A255GNY6</accession>
<dbReference type="CDD" id="cd00090">
    <property type="entry name" value="HTH_ARSR"/>
    <property type="match status" value="1"/>
</dbReference>
<evidence type="ECO:0000256" key="4">
    <source>
        <dbReference type="SAM" id="MobiDB-lite"/>
    </source>
</evidence>
<dbReference type="PRINTS" id="PR00778">
    <property type="entry name" value="HTHARSR"/>
</dbReference>
<evidence type="ECO:0000256" key="1">
    <source>
        <dbReference type="ARBA" id="ARBA00023015"/>
    </source>
</evidence>
<keyword evidence="6" id="KW-1185">Reference proteome</keyword>
<sequence>MHDSLPDLTMPDDDQAALAAETFRLLADPTRIKLVWALLQGESSVSCLAELAGVSPTSVSQHLAKLRLAGVVRGRREGTYIYYRAADPHVRAVLAEALSHVEHTEGDLGPETQHRHRFAEPD</sequence>
<dbReference type="GO" id="GO:0003700">
    <property type="term" value="F:DNA-binding transcription factor activity"/>
    <property type="evidence" value="ECO:0007669"/>
    <property type="project" value="InterPro"/>
</dbReference>
<feature type="region of interest" description="Disordered" evidence="4">
    <location>
        <begin position="103"/>
        <end position="122"/>
    </location>
</feature>
<dbReference type="InterPro" id="IPR011991">
    <property type="entry name" value="ArsR-like_HTH"/>
</dbReference>
<dbReference type="InterPro" id="IPR051011">
    <property type="entry name" value="Metal_resp_trans_reg"/>
</dbReference>
<dbReference type="SUPFAM" id="SSF46785">
    <property type="entry name" value="Winged helix' DNA-binding domain"/>
    <property type="match status" value="1"/>
</dbReference>
<keyword evidence="2" id="KW-0238">DNA-binding</keyword>
<dbReference type="InterPro" id="IPR036388">
    <property type="entry name" value="WH-like_DNA-bd_sf"/>
</dbReference>
<proteinExistence type="predicted"/>
<dbReference type="PANTHER" id="PTHR43132">
    <property type="entry name" value="ARSENICAL RESISTANCE OPERON REPRESSOR ARSR-RELATED"/>
    <property type="match status" value="1"/>
</dbReference>
<dbReference type="RefSeq" id="WP_094357910.1">
    <property type="nucleotide sequence ID" value="NZ_NMVK01000014.1"/>
</dbReference>
<dbReference type="InterPro" id="IPR001845">
    <property type="entry name" value="HTH_ArsR_DNA-bd_dom"/>
</dbReference>
<protein>
    <submittedName>
        <fullName evidence="5">Transcriptional regulator</fullName>
    </submittedName>
</protein>